<dbReference type="SUPFAM" id="SSF54637">
    <property type="entry name" value="Thioesterase/thiol ester dehydrase-isomerase"/>
    <property type="match status" value="1"/>
</dbReference>
<dbReference type="CDD" id="cd00586">
    <property type="entry name" value="4HBT"/>
    <property type="match status" value="1"/>
</dbReference>
<gene>
    <name evidence="4" type="ORF">HRR80_007223</name>
</gene>
<name>A0AAN6EQR5_EXODE</name>
<dbReference type="InterPro" id="IPR050563">
    <property type="entry name" value="4-hydroxybenzoyl-CoA_TE"/>
</dbReference>
<organism evidence="4 5">
    <name type="scientific">Exophiala dermatitidis</name>
    <name type="common">Black yeast-like fungus</name>
    <name type="synonym">Wangiella dermatitidis</name>
    <dbReference type="NCBI Taxonomy" id="5970"/>
    <lineage>
        <taxon>Eukaryota</taxon>
        <taxon>Fungi</taxon>
        <taxon>Dikarya</taxon>
        <taxon>Ascomycota</taxon>
        <taxon>Pezizomycotina</taxon>
        <taxon>Eurotiomycetes</taxon>
        <taxon>Chaetothyriomycetidae</taxon>
        <taxon>Chaetothyriales</taxon>
        <taxon>Herpotrichiellaceae</taxon>
        <taxon>Exophiala</taxon>
    </lineage>
</organism>
<dbReference type="PANTHER" id="PTHR31793">
    <property type="entry name" value="4-HYDROXYBENZOYL-COA THIOESTERASE FAMILY MEMBER"/>
    <property type="match status" value="1"/>
</dbReference>
<dbReference type="Proteomes" id="UP001161757">
    <property type="component" value="Unassembled WGS sequence"/>
</dbReference>
<reference evidence="4" key="1">
    <citation type="submission" date="2023-01" db="EMBL/GenBank/DDBJ databases">
        <title>Exophiala dermititidis isolated from Cystic Fibrosis Patient.</title>
        <authorList>
            <person name="Kurbessoian T."/>
            <person name="Crocker A."/>
            <person name="Murante D."/>
            <person name="Hogan D.A."/>
            <person name="Stajich J.E."/>
        </authorList>
    </citation>
    <scope>NUCLEOTIDE SEQUENCE</scope>
    <source>
        <strain evidence="4">Ex8</strain>
    </source>
</reference>
<dbReference type="GO" id="GO:0047617">
    <property type="term" value="F:fatty acyl-CoA hydrolase activity"/>
    <property type="evidence" value="ECO:0007669"/>
    <property type="project" value="TreeGrafter"/>
</dbReference>
<keyword evidence="2" id="KW-0378">Hydrolase</keyword>
<dbReference type="InterPro" id="IPR029069">
    <property type="entry name" value="HotDog_dom_sf"/>
</dbReference>
<accession>A0AAN6EQR5</accession>
<dbReference type="Gene3D" id="3.10.129.10">
    <property type="entry name" value="Hotdog Thioesterase"/>
    <property type="match status" value="1"/>
</dbReference>
<dbReference type="FunFam" id="3.10.129.10:FF:000104">
    <property type="entry name" value="Thioesterase family protein (AFU_orthologue AFUA_2G16350)"/>
    <property type="match status" value="1"/>
</dbReference>
<comment type="caution">
    <text evidence="4">The sequence shown here is derived from an EMBL/GenBank/DDBJ whole genome shotgun (WGS) entry which is preliminary data.</text>
</comment>
<sequence length="159" mass="17853">MLGLDIASKRKRKPADYPYHLDYRTRWSDNDVYHHMNNSIYSFLIDSIVNAYLIEKCGLDPAKSNQVGLVVSTYCDYFGSVGYPSVLDLGLRVVKLGKSSVMYEVGVFEQGDEQVKAVGGSIHVFVESKGRRPAKDGMEPCMRQGLAQLLETEKDKPKL</sequence>
<proteinExistence type="inferred from homology"/>
<protein>
    <recommendedName>
        <fullName evidence="3">Thioesterase domain-containing protein</fullName>
    </recommendedName>
</protein>
<evidence type="ECO:0000256" key="1">
    <source>
        <dbReference type="ARBA" id="ARBA00005953"/>
    </source>
</evidence>
<evidence type="ECO:0000256" key="2">
    <source>
        <dbReference type="ARBA" id="ARBA00022801"/>
    </source>
</evidence>
<dbReference type="Pfam" id="PF03061">
    <property type="entry name" value="4HBT"/>
    <property type="match status" value="1"/>
</dbReference>
<evidence type="ECO:0000313" key="5">
    <source>
        <dbReference type="Proteomes" id="UP001161757"/>
    </source>
</evidence>
<dbReference type="EMBL" id="JAJGCB010000017">
    <property type="protein sequence ID" value="KAJ8988586.1"/>
    <property type="molecule type" value="Genomic_DNA"/>
</dbReference>
<dbReference type="AlphaFoldDB" id="A0AAN6EQR5"/>
<feature type="domain" description="Thioesterase" evidence="3">
    <location>
        <begin position="34"/>
        <end position="115"/>
    </location>
</feature>
<comment type="similarity">
    <text evidence="1">Belongs to the 4-hydroxybenzoyl-CoA thioesterase family.</text>
</comment>
<evidence type="ECO:0000313" key="4">
    <source>
        <dbReference type="EMBL" id="KAJ8988586.1"/>
    </source>
</evidence>
<dbReference type="PANTHER" id="PTHR31793:SF27">
    <property type="entry name" value="NOVEL THIOESTERASE SUPERFAMILY DOMAIN AND SAPOSIN A-TYPE DOMAIN CONTAINING PROTEIN (0610012H03RIK)"/>
    <property type="match status" value="1"/>
</dbReference>
<dbReference type="InterPro" id="IPR006683">
    <property type="entry name" value="Thioestr_dom"/>
</dbReference>
<evidence type="ECO:0000259" key="3">
    <source>
        <dbReference type="Pfam" id="PF03061"/>
    </source>
</evidence>